<dbReference type="GO" id="GO:0008483">
    <property type="term" value="F:transaminase activity"/>
    <property type="evidence" value="ECO:0007669"/>
    <property type="project" value="UniProtKB-KW"/>
</dbReference>
<dbReference type="Gene3D" id="3.40.640.10">
    <property type="entry name" value="Type I PLP-dependent aspartate aminotransferase-like (Major domain)"/>
    <property type="match status" value="1"/>
</dbReference>
<keyword evidence="5" id="KW-0663">Pyridoxal phosphate</keyword>
<reference evidence="8" key="1">
    <citation type="submission" date="2017-09" db="EMBL/GenBank/DDBJ databases">
        <authorList>
            <person name="Varghese N."/>
            <person name="Submissions S."/>
        </authorList>
    </citation>
    <scope>NUCLEOTIDE SEQUENCE [LARGE SCALE GENOMIC DNA]</scope>
    <source>
        <strain evidence="8">DSM 15103</strain>
    </source>
</reference>
<dbReference type="OrthoDB" id="9803354at2"/>
<evidence type="ECO:0000313" key="8">
    <source>
        <dbReference type="Proteomes" id="UP000219036"/>
    </source>
</evidence>
<proteinExistence type="inferred from homology"/>
<organism evidence="7 8">
    <name type="scientific">Persephonella hydrogeniphila</name>
    <dbReference type="NCBI Taxonomy" id="198703"/>
    <lineage>
        <taxon>Bacteria</taxon>
        <taxon>Pseudomonadati</taxon>
        <taxon>Aquificota</taxon>
        <taxon>Aquificia</taxon>
        <taxon>Aquificales</taxon>
        <taxon>Hydrogenothermaceae</taxon>
        <taxon>Persephonella</taxon>
    </lineage>
</organism>
<evidence type="ECO:0000259" key="6">
    <source>
        <dbReference type="Pfam" id="PF00155"/>
    </source>
</evidence>
<keyword evidence="4 7" id="KW-0808">Transferase</keyword>
<dbReference type="RefSeq" id="WP_096999317.1">
    <property type="nucleotide sequence ID" value="NZ_OBEI01000001.1"/>
</dbReference>
<evidence type="ECO:0000256" key="4">
    <source>
        <dbReference type="ARBA" id="ARBA00022679"/>
    </source>
</evidence>
<dbReference type="GO" id="GO:0030170">
    <property type="term" value="F:pyridoxal phosphate binding"/>
    <property type="evidence" value="ECO:0007669"/>
    <property type="project" value="InterPro"/>
</dbReference>
<comment type="cofactor">
    <cofactor evidence="1">
        <name>pyridoxal 5'-phosphate</name>
        <dbReference type="ChEBI" id="CHEBI:597326"/>
    </cofactor>
</comment>
<dbReference type="InterPro" id="IPR050596">
    <property type="entry name" value="AspAT/PAT-like"/>
</dbReference>
<evidence type="ECO:0000256" key="5">
    <source>
        <dbReference type="ARBA" id="ARBA00022898"/>
    </source>
</evidence>
<dbReference type="InterPro" id="IPR015424">
    <property type="entry name" value="PyrdxlP-dep_Trfase"/>
</dbReference>
<dbReference type="EMBL" id="OBEI01000001">
    <property type="protein sequence ID" value="SNZ02404.1"/>
    <property type="molecule type" value="Genomic_DNA"/>
</dbReference>
<evidence type="ECO:0000256" key="2">
    <source>
        <dbReference type="ARBA" id="ARBA00007441"/>
    </source>
</evidence>
<dbReference type="CDD" id="cd00609">
    <property type="entry name" value="AAT_like"/>
    <property type="match status" value="1"/>
</dbReference>
<accession>A0A285MYY4</accession>
<dbReference type="AlphaFoldDB" id="A0A285MYY4"/>
<dbReference type="PANTHER" id="PTHR46383">
    <property type="entry name" value="ASPARTATE AMINOTRANSFERASE"/>
    <property type="match status" value="1"/>
</dbReference>
<sequence>MNRLSQIKPFIVMDIVKKASQIKNAIHFEIGEPDLQPPPAVWELAEKAIKERQNHYTESLGLLKLREKIAEFYYRKYNVDINPERIALTVGTSGAFLVAYSILLNAGEKVALTDPSYPCYKNFAHLLDISPVLIPTGKETEYQLRPEQLEKHSDIKAVHISSPSNPVGNIYSEENLKSLTEYCDEKEVYFISDEIYHGLVYEGKEHTALEFSDKAVVINGFSKYFCMPGFRLGWIILPEELMRKAEIVMQNVFISPPTVSQYAALGAFDYEHLEKNRLIFKERRDFLFDQLKKIFDIDAKPQGAFYIWANVEKYCGNSFKFAQDLLEKAGVAVTPGIDFGKNNTEKYIRFAYTRDIQHMKEGIERIKKFLEDLQ</sequence>
<dbReference type="InterPro" id="IPR004839">
    <property type="entry name" value="Aminotransferase_I/II_large"/>
</dbReference>
<dbReference type="Proteomes" id="UP000219036">
    <property type="component" value="Unassembled WGS sequence"/>
</dbReference>
<feature type="domain" description="Aminotransferase class I/classII large" evidence="6">
    <location>
        <begin position="25"/>
        <end position="366"/>
    </location>
</feature>
<gene>
    <name evidence="7" type="ORF">SAMN06265182_0112</name>
</gene>
<dbReference type="Pfam" id="PF00155">
    <property type="entry name" value="Aminotran_1_2"/>
    <property type="match status" value="1"/>
</dbReference>
<keyword evidence="3 7" id="KW-0032">Aminotransferase</keyword>
<comment type="similarity">
    <text evidence="2">Belongs to the class-I pyridoxal-phosphate-dependent aminotransferase family.</text>
</comment>
<evidence type="ECO:0000313" key="7">
    <source>
        <dbReference type="EMBL" id="SNZ02404.1"/>
    </source>
</evidence>
<keyword evidence="8" id="KW-1185">Reference proteome</keyword>
<dbReference type="PANTHER" id="PTHR46383:SF2">
    <property type="entry name" value="AMINOTRANSFERASE"/>
    <property type="match status" value="1"/>
</dbReference>
<protein>
    <submittedName>
        <fullName evidence="7">Aspartate/methionine/tyrosine aminotransferase</fullName>
    </submittedName>
</protein>
<dbReference type="SUPFAM" id="SSF53383">
    <property type="entry name" value="PLP-dependent transferases"/>
    <property type="match status" value="1"/>
</dbReference>
<dbReference type="GO" id="GO:0006520">
    <property type="term" value="P:amino acid metabolic process"/>
    <property type="evidence" value="ECO:0007669"/>
    <property type="project" value="InterPro"/>
</dbReference>
<name>A0A285MYY4_9AQUI</name>
<evidence type="ECO:0000256" key="3">
    <source>
        <dbReference type="ARBA" id="ARBA00022576"/>
    </source>
</evidence>
<evidence type="ECO:0000256" key="1">
    <source>
        <dbReference type="ARBA" id="ARBA00001933"/>
    </source>
</evidence>
<dbReference type="InterPro" id="IPR015421">
    <property type="entry name" value="PyrdxlP-dep_Trfase_major"/>
</dbReference>